<protein>
    <submittedName>
        <fullName evidence="3">Helix-turn-helix transcriptional regulator</fullName>
    </submittedName>
</protein>
<dbReference type="InterPro" id="IPR039420">
    <property type="entry name" value="WalR-like"/>
</dbReference>
<feature type="domain" description="HTH luxR-type" evidence="2">
    <location>
        <begin position="132"/>
        <end position="197"/>
    </location>
</feature>
<dbReference type="Proteomes" id="UP000036902">
    <property type="component" value="Chromosome"/>
</dbReference>
<evidence type="ECO:0000259" key="2">
    <source>
        <dbReference type="PROSITE" id="PS50043"/>
    </source>
</evidence>
<dbReference type="PANTHER" id="PTHR43214">
    <property type="entry name" value="TWO-COMPONENT RESPONSE REGULATOR"/>
    <property type="match status" value="1"/>
</dbReference>
<dbReference type="InterPro" id="IPR000792">
    <property type="entry name" value="Tscrpt_reg_LuxR_C"/>
</dbReference>
<reference evidence="4" key="1">
    <citation type="submission" date="2016-03" db="EMBL/GenBank/DDBJ databases">
        <authorList>
            <person name="Ma C."/>
            <person name="Zhou S."/>
            <person name="Yang G."/>
        </authorList>
    </citation>
    <scope>NUCLEOTIDE SEQUENCE [LARGE SCALE GENOMIC DNA]</scope>
    <source>
        <strain evidence="4">SgZ-1</strain>
    </source>
</reference>
<dbReference type="EMBL" id="CP014646">
    <property type="protein sequence ID" value="AMO37586.1"/>
    <property type="molecule type" value="Genomic_DNA"/>
</dbReference>
<dbReference type="AlphaFoldDB" id="A0A127K6I6"/>
<keyword evidence="1" id="KW-0238">DNA-binding</keyword>
<name>A0A127K6I6_9RHOO</name>
<dbReference type="GO" id="GO:0006355">
    <property type="term" value="P:regulation of DNA-templated transcription"/>
    <property type="evidence" value="ECO:0007669"/>
    <property type="project" value="InterPro"/>
</dbReference>
<dbReference type="KEGG" id="thu:AC731_011920"/>
<dbReference type="PANTHER" id="PTHR43214:SF38">
    <property type="entry name" value="NITRATE_NITRITE RESPONSE REGULATOR PROTEIN NARL"/>
    <property type="match status" value="1"/>
</dbReference>
<keyword evidence="4" id="KW-1185">Reference proteome</keyword>
<dbReference type="STRING" id="1134435.AC731_011920"/>
<gene>
    <name evidence="3" type="ORF">AC731_011920</name>
</gene>
<evidence type="ECO:0000313" key="4">
    <source>
        <dbReference type="Proteomes" id="UP000036902"/>
    </source>
</evidence>
<dbReference type="Gene3D" id="3.40.50.2300">
    <property type="match status" value="1"/>
</dbReference>
<accession>A0A127K6I6</accession>
<proteinExistence type="predicted"/>
<dbReference type="CDD" id="cd06170">
    <property type="entry name" value="LuxR_C_like"/>
    <property type="match status" value="1"/>
</dbReference>
<dbReference type="PRINTS" id="PR00038">
    <property type="entry name" value="HTHLUXR"/>
</dbReference>
<dbReference type="PROSITE" id="PS50043">
    <property type="entry name" value="HTH_LUXR_2"/>
    <property type="match status" value="1"/>
</dbReference>
<organism evidence="3 4">
    <name type="scientific">Thauera humireducens</name>
    <dbReference type="NCBI Taxonomy" id="1134435"/>
    <lineage>
        <taxon>Bacteria</taxon>
        <taxon>Pseudomonadati</taxon>
        <taxon>Pseudomonadota</taxon>
        <taxon>Betaproteobacteria</taxon>
        <taxon>Rhodocyclales</taxon>
        <taxon>Zoogloeaceae</taxon>
        <taxon>Thauera</taxon>
    </lineage>
</organism>
<dbReference type="SMART" id="SM00421">
    <property type="entry name" value="HTH_LUXR"/>
    <property type="match status" value="1"/>
</dbReference>
<evidence type="ECO:0000256" key="1">
    <source>
        <dbReference type="ARBA" id="ARBA00023125"/>
    </source>
</evidence>
<dbReference type="GO" id="GO:0003677">
    <property type="term" value="F:DNA binding"/>
    <property type="evidence" value="ECO:0007669"/>
    <property type="project" value="UniProtKB-KW"/>
</dbReference>
<sequence>MNRHIFMSGHSLAAARWQEAIPHALIVESGRGLGIGPNDVVWLSAEVPDWRTRIVDLVTQNGCCVVVLSLQPDQNEAIAALELGARGYAHALATPTLLREIAAVVKHGGLWVGEDLIGRLLGALQARLPAVRNHALAGLSQRELEVAHAVASGMSNKEAARVLGVTERTIKAHLGAIFEKLGVRDRLQLALRVGASKVEQSTRVPA</sequence>
<dbReference type="Pfam" id="PF00196">
    <property type="entry name" value="GerE"/>
    <property type="match status" value="1"/>
</dbReference>
<dbReference type="InterPro" id="IPR016032">
    <property type="entry name" value="Sig_transdc_resp-reg_C-effctor"/>
</dbReference>
<dbReference type="RefSeq" id="WP_038012108.1">
    <property type="nucleotide sequence ID" value="NZ_CP014646.1"/>
</dbReference>
<dbReference type="SUPFAM" id="SSF46894">
    <property type="entry name" value="C-terminal effector domain of the bipartite response regulators"/>
    <property type="match status" value="1"/>
</dbReference>
<evidence type="ECO:0000313" key="3">
    <source>
        <dbReference type="EMBL" id="AMO37586.1"/>
    </source>
</evidence>